<sequence length="264" mass="28939">MARPDGGDRRGGRFALLIATDRYDEPGLSRLRSPGRDAEGMAAVLHDPAIGDFRVDTVVDGRHHEVNRAIEQFFLNRGGDDLLLLHLSGHGVKNADGELYFAARDTDRRLLASTAVSAAFLRTQMNRCRARSIVLLLDCCYSGAFLTGSKGDTAVHIKDELAGRGRVVLTATNRVEYAWEGDHADPLAPEPSRFTGFIIEGLRTGEADTNRDGLVSVHDLYEYICERMHASHAGQSPQMWTELEYRVVIAHAPPAGRPVPGPPD</sequence>
<dbReference type="InterPro" id="IPR029030">
    <property type="entry name" value="Caspase-like_dom_sf"/>
</dbReference>
<dbReference type="GO" id="GO:0004197">
    <property type="term" value="F:cysteine-type endopeptidase activity"/>
    <property type="evidence" value="ECO:0007669"/>
    <property type="project" value="InterPro"/>
</dbReference>
<dbReference type="Gene3D" id="3.40.50.1460">
    <property type="match status" value="1"/>
</dbReference>
<gene>
    <name evidence="2" type="ORF">FNH08_50215</name>
</gene>
<dbReference type="GO" id="GO:0006508">
    <property type="term" value="P:proteolysis"/>
    <property type="evidence" value="ECO:0007669"/>
    <property type="project" value="InterPro"/>
</dbReference>
<dbReference type="Pfam" id="PF00656">
    <property type="entry name" value="Peptidase_C14"/>
    <property type="match status" value="1"/>
</dbReference>
<name>A0A5N8Y094_9ACTN</name>
<dbReference type="InterPro" id="IPR018247">
    <property type="entry name" value="EF_Hand_1_Ca_BS"/>
</dbReference>
<evidence type="ECO:0000313" key="2">
    <source>
        <dbReference type="EMBL" id="MPY65029.1"/>
    </source>
</evidence>
<dbReference type="InterPro" id="IPR011600">
    <property type="entry name" value="Pept_C14_caspase"/>
</dbReference>
<comment type="caution">
    <text evidence="2">The sequence shown here is derived from an EMBL/GenBank/DDBJ whole genome shotgun (WGS) entry which is preliminary data.</text>
</comment>
<dbReference type="SUPFAM" id="SSF52129">
    <property type="entry name" value="Caspase-like"/>
    <property type="match status" value="1"/>
</dbReference>
<evidence type="ECO:0000259" key="1">
    <source>
        <dbReference type="Pfam" id="PF00656"/>
    </source>
</evidence>
<dbReference type="AlphaFoldDB" id="A0A5N8Y094"/>
<dbReference type="Proteomes" id="UP000400924">
    <property type="component" value="Unassembled WGS sequence"/>
</dbReference>
<dbReference type="NCBIfam" id="NF047832">
    <property type="entry name" value="caspase_w_EACC1"/>
    <property type="match status" value="1"/>
</dbReference>
<dbReference type="EMBL" id="VJZC01001076">
    <property type="protein sequence ID" value="MPY65029.1"/>
    <property type="molecule type" value="Genomic_DNA"/>
</dbReference>
<protein>
    <recommendedName>
        <fullName evidence="1">Peptidase C14 caspase domain-containing protein</fullName>
    </recommendedName>
</protein>
<organism evidence="2 3">
    <name type="scientific">Streptomyces spongiae</name>
    <dbReference type="NCBI Taxonomy" id="565072"/>
    <lineage>
        <taxon>Bacteria</taxon>
        <taxon>Bacillati</taxon>
        <taxon>Actinomycetota</taxon>
        <taxon>Actinomycetes</taxon>
        <taxon>Kitasatosporales</taxon>
        <taxon>Streptomycetaceae</taxon>
        <taxon>Streptomyces</taxon>
    </lineage>
</organism>
<dbReference type="RefSeq" id="WP_194238906.1">
    <property type="nucleotide sequence ID" value="NZ_VJZC01001076.1"/>
</dbReference>
<dbReference type="PROSITE" id="PS00018">
    <property type="entry name" value="EF_HAND_1"/>
    <property type="match status" value="1"/>
</dbReference>
<feature type="non-terminal residue" evidence="2">
    <location>
        <position position="264"/>
    </location>
</feature>
<accession>A0A5N8Y094</accession>
<keyword evidence="3" id="KW-1185">Reference proteome</keyword>
<evidence type="ECO:0000313" key="3">
    <source>
        <dbReference type="Proteomes" id="UP000400924"/>
    </source>
</evidence>
<feature type="domain" description="Peptidase C14 caspase" evidence="1">
    <location>
        <begin position="13"/>
        <end position="241"/>
    </location>
</feature>
<reference evidence="2 3" key="1">
    <citation type="submission" date="2019-07" db="EMBL/GenBank/DDBJ databases">
        <title>New species of Amycolatopsis and Streptomyces.</title>
        <authorList>
            <person name="Duangmal K."/>
            <person name="Teo W.F.A."/>
            <person name="Lipun K."/>
        </authorList>
    </citation>
    <scope>NUCLEOTIDE SEQUENCE [LARGE SCALE GENOMIC DNA]</scope>
    <source>
        <strain evidence="2 3">NBRC 106415</strain>
    </source>
</reference>
<proteinExistence type="predicted"/>